<dbReference type="PANTHER" id="PTHR24287:SF1">
    <property type="entry name" value="P450, PUTATIVE (EUROFUNG)-RELATED"/>
    <property type="match status" value="1"/>
</dbReference>
<dbReference type="RefSeq" id="XP_037151201.1">
    <property type="nucleotide sequence ID" value="XM_037292662.1"/>
</dbReference>
<evidence type="ECO:0000256" key="9">
    <source>
        <dbReference type="RuleBase" id="RU000461"/>
    </source>
</evidence>
<evidence type="ECO:0000256" key="1">
    <source>
        <dbReference type="ARBA" id="ARBA00001971"/>
    </source>
</evidence>
<protein>
    <recommendedName>
        <fullName evidence="12">Cytochrome P450</fullName>
    </recommendedName>
</protein>
<organism evidence="10 11">
    <name type="scientific">Letharia lupina</name>
    <dbReference type="NCBI Taxonomy" id="560253"/>
    <lineage>
        <taxon>Eukaryota</taxon>
        <taxon>Fungi</taxon>
        <taxon>Dikarya</taxon>
        <taxon>Ascomycota</taxon>
        <taxon>Pezizomycotina</taxon>
        <taxon>Lecanoromycetes</taxon>
        <taxon>OSLEUM clade</taxon>
        <taxon>Lecanoromycetidae</taxon>
        <taxon>Lecanorales</taxon>
        <taxon>Lecanorineae</taxon>
        <taxon>Parmeliaceae</taxon>
        <taxon>Letharia</taxon>
    </lineage>
</organism>
<dbReference type="InterPro" id="IPR002974">
    <property type="entry name" value="Cyt_P450_E_CYP52_ascomycetes"/>
</dbReference>
<feature type="binding site" description="axial binding residue" evidence="8">
    <location>
        <position position="505"/>
    </location>
    <ligand>
        <name>heme</name>
        <dbReference type="ChEBI" id="CHEBI:30413"/>
    </ligand>
    <ligandPart>
        <name>Fe</name>
        <dbReference type="ChEBI" id="CHEBI:18248"/>
    </ligandPart>
</feature>
<dbReference type="EMBL" id="JACCJB010000013">
    <property type="protein sequence ID" value="KAF6221766.1"/>
    <property type="molecule type" value="Genomic_DNA"/>
</dbReference>
<dbReference type="Pfam" id="PF00067">
    <property type="entry name" value="p450"/>
    <property type="match status" value="1"/>
</dbReference>
<comment type="similarity">
    <text evidence="2 9">Belongs to the cytochrome P450 family.</text>
</comment>
<keyword evidence="6 8" id="KW-0408">Iron</keyword>
<dbReference type="Proteomes" id="UP000593566">
    <property type="component" value="Unassembled WGS sequence"/>
</dbReference>
<evidence type="ECO:0000256" key="2">
    <source>
        <dbReference type="ARBA" id="ARBA00010617"/>
    </source>
</evidence>
<evidence type="ECO:0000313" key="11">
    <source>
        <dbReference type="Proteomes" id="UP000593566"/>
    </source>
</evidence>
<dbReference type="GO" id="GO:0016712">
    <property type="term" value="F:oxidoreductase activity, acting on paired donors, with incorporation or reduction of molecular oxygen, reduced flavin or flavoprotein as one donor, and incorporation of one atom of oxygen"/>
    <property type="evidence" value="ECO:0007669"/>
    <property type="project" value="InterPro"/>
</dbReference>
<dbReference type="PRINTS" id="PR00464">
    <property type="entry name" value="EP450II"/>
</dbReference>
<sequence>MFLSLETRISRGYRVHLEQSVPTISFLATTVNSNMPVFSLLTSLLGVVALILYKLLSSIREKRRQHAESVRRGCGPCPMLPKKDILGITRFRESIRATRAERGPKYIVESLDAKGKHVHTAQVRVLDYDLNVTRDPENAKACFSSQSHDFDIGLHRTQSWKPLLGTGIFTSQGEAWKHSRALVRPQFSKEQTSDLDLAGRHTQELLDKVVPGVDGWTDSIDLQPLFYNFALDTVTEFLYGYSVHAQNHDAHATLPTISGMDEPNLLELGANFDQGKRWIEERGAFYKWYWLMFSKDFDHRCREIHKLVDWFVQTRLQGGEKGRDSEVEDGKKRFILLNELAKETQNPLELRNESLSLLFAGRDTAGALLGWVFYFLARHERVFRKLRSIVLDTFGSSITGEINFAQLKACQYMLHMINECFRVAAVIPLNERVAVRDTTLPRGGGPDGSQPIFIPKGRQILIATYAMQHRADIWGEDVEEFKPERWERRKVGWEFIPFGAGPRSCLGQQFSLTETSYVVVRFLQRFDRIENMEEPGPIRLHHAIENRSGSGVQVRLHAAN</sequence>
<name>A0A8H6FB96_9LECA</name>
<gene>
    <name evidence="10" type="ORF">HO133_001734</name>
</gene>
<evidence type="ECO:0000256" key="4">
    <source>
        <dbReference type="ARBA" id="ARBA00022723"/>
    </source>
</evidence>
<evidence type="ECO:0000256" key="8">
    <source>
        <dbReference type="PIRSR" id="PIRSR602402-1"/>
    </source>
</evidence>
<evidence type="ECO:0000256" key="6">
    <source>
        <dbReference type="ARBA" id="ARBA00023004"/>
    </source>
</evidence>
<keyword evidence="3 8" id="KW-0349">Heme</keyword>
<keyword evidence="5 9" id="KW-0560">Oxidoreductase</keyword>
<evidence type="ECO:0000256" key="7">
    <source>
        <dbReference type="ARBA" id="ARBA00023033"/>
    </source>
</evidence>
<dbReference type="InterPro" id="IPR002402">
    <property type="entry name" value="Cyt_P450_E_grp-II"/>
</dbReference>
<dbReference type="InterPro" id="IPR017972">
    <property type="entry name" value="Cyt_P450_CS"/>
</dbReference>
<evidence type="ECO:0000256" key="5">
    <source>
        <dbReference type="ARBA" id="ARBA00023002"/>
    </source>
</evidence>
<dbReference type="InterPro" id="IPR047146">
    <property type="entry name" value="Cyt_P450_E_CYP52_fungi"/>
</dbReference>
<dbReference type="GO" id="GO:0005506">
    <property type="term" value="F:iron ion binding"/>
    <property type="evidence" value="ECO:0007669"/>
    <property type="project" value="InterPro"/>
</dbReference>
<evidence type="ECO:0000313" key="10">
    <source>
        <dbReference type="EMBL" id="KAF6221766.1"/>
    </source>
</evidence>
<evidence type="ECO:0000256" key="3">
    <source>
        <dbReference type="ARBA" id="ARBA00022617"/>
    </source>
</evidence>
<dbReference type="InterPro" id="IPR036396">
    <property type="entry name" value="Cyt_P450_sf"/>
</dbReference>
<accession>A0A8H6FB96</accession>
<keyword evidence="11" id="KW-1185">Reference proteome</keyword>
<dbReference type="PROSITE" id="PS00086">
    <property type="entry name" value="CYTOCHROME_P450"/>
    <property type="match status" value="1"/>
</dbReference>
<dbReference type="InterPro" id="IPR001128">
    <property type="entry name" value="Cyt_P450"/>
</dbReference>
<dbReference type="PANTHER" id="PTHR24287">
    <property type="entry name" value="P450, PUTATIVE (EUROFUNG)-RELATED"/>
    <property type="match status" value="1"/>
</dbReference>
<proteinExistence type="inferred from homology"/>
<dbReference type="PRINTS" id="PR01239">
    <property type="entry name" value="EP450IICYP52"/>
</dbReference>
<dbReference type="PRINTS" id="PR00385">
    <property type="entry name" value="P450"/>
</dbReference>
<dbReference type="GeneID" id="59330148"/>
<dbReference type="AlphaFoldDB" id="A0A8H6FB96"/>
<evidence type="ECO:0008006" key="12">
    <source>
        <dbReference type="Google" id="ProtNLM"/>
    </source>
</evidence>
<dbReference type="GO" id="GO:0020037">
    <property type="term" value="F:heme binding"/>
    <property type="evidence" value="ECO:0007669"/>
    <property type="project" value="InterPro"/>
</dbReference>
<keyword evidence="4 8" id="KW-0479">Metal-binding</keyword>
<comment type="caution">
    <text evidence="10">The sequence shown here is derived from an EMBL/GenBank/DDBJ whole genome shotgun (WGS) entry which is preliminary data.</text>
</comment>
<dbReference type="SUPFAM" id="SSF48264">
    <property type="entry name" value="Cytochrome P450"/>
    <property type="match status" value="1"/>
</dbReference>
<comment type="cofactor">
    <cofactor evidence="1 8">
        <name>heme</name>
        <dbReference type="ChEBI" id="CHEBI:30413"/>
    </cofactor>
</comment>
<dbReference type="CDD" id="cd11063">
    <property type="entry name" value="CYP52"/>
    <property type="match status" value="1"/>
</dbReference>
<dbReference type="Gene3D" id="1.10.630.10">
    <property type="entry name" value="Cytochrome P450"/>
    <property type="match status" value="1"/>
</dbReference>
<keyword evidence="7 9" id="KW-0503">Monooxygenase</keyword>
<reference evidence="10 11" key="1">
    <citation type="journal article" date="2020" name="Genomics">
        <title>Complete, high-quality genomes from long-read metagenomic sequencing of two wolf lichen thalli reveals enigmatic genome architecture.</title>
        <authorList>
            <person name="McKenzie S.K."/>
            <person name="Walston R.F."/>
            <person name="Allen J.L."/>
        </authorList>
    </citation>
    <scope>NUCLEOTIDE SEQUENCE [LARGE SCALE GENOMIC DNA]</scope>
    <source>
        <strain evidence="10">WasteWater1</strain>
    </source>
</reference>